<reference evidence="1 2" key="1">
    <citation type="submission" date="2024-01" db="EMBL/GenBank/DDBJ databases">
        <title>Comparative genomics of Cryptococcus and Kwoniella reveals pathogenesis evolution and contrasting modes of karyotype evolution via chromosome fusion or intercentromeric recombination.</title>
        <authorList>
            <person name="Coelho M.A."/>
            <person name="David-Palma M."/>
            <person name="Shea T."/>
            <person name="Bowers K."/>
            <person name="McGinley-Smith S."/>
            <person name="Mohammad A.W."/>
            <person name="Gnirke A."/>
            <person name="Yurkov A.M."/>
            <person name="Nowrousian M."/>
            <person name="Sun S."/>
            <person name="Cuomo C.A."/>
            <person name="Heitman J."/>
        </authorList>
    </citation>
    <scope>NUCLEOTIDE SEQUENCE [LARGE SCALE GENOMIC DNA]</scope>
    <source>
        <strain evidence="1 2">CBS 6074</strain>
    </source>
</reference>
<dbReference type="AlphaFoldDB" id="A0AAX4JJY6"/>
<name>A0AAX4JJY6_9TREE</name>
<evidence type="ECO:0000313" key="2">
    <source>
        <dbReference type="Proteomes" id="UP001355207"/>
    </source>
</evidence>
<keyword evidence="2" id="KW-1185">Reference proteome</keyword>
<dbReference type="Proteomes" id="UP001355207">
    <property type="component" value="Chromosome 1"/>
</dbReference>
<gene>
    <name evidence="1" type="ORF">L201_000173</name>
</gene>
<proteinExistence type="predicted"/>
<organism evidence="1 2">
    <name type="scientific">Kwoniella dendrophila CBS 6074</name>
    <dbReference type="NCBI Taxonomy" id="1295534"/>
    <lineage>
        <taxon>Eukaryota</taxon>
        <taxon>Fungi</taxon>
        <taxon>Dikarya</taxon>
        <taxon>Basidiomycota</taxon>
        <taxon>Agaricomycotina</taxon>
        <taxon>Tremellomycetes</taxon>
        <taxon>Tremellales</taxon>
        <taxon>Cryptococcaceae</taxon>
        <taxon>Kwoniella</taxon>
    </lineage>
</organism>
<evidence type="ECO:0000313" key="1">
    <source>
        <dbReference type="EMBL" id="WWC85311.1"/>
    </source>
</evidence>
<protein>
    <submittedName>
        <fullName evidence="1">Uncharacterized protein</fullName>
    </submittedName>
</protein>
<sequence>MRPKIDPTVKNLRQRPNMLLVLMRVSSRFHNLLIPYIYTQSVIITEPAKLFYGINLSPPNGCLSKIDKLKCFKEVKFAFPYNPHLTDGSLVGDDWDEVTFYKGVEPVMKQYISSLNQTKISISIIQDYLKMDKDGSKQRKPKSLLLGNTIKLSILPMKEWEFSRHHSLINRKLKNWGMIECQSDGIKDLFEKRGEIQDEFANLLGEIVNPLCICNHSPHGPYSWNICDNCGIKINKLPISFSINIGKKYIRYKLPIEILHHSTSRLIIDKELIEHFIPKDDWFLSQREIDTISLKES</sequence>
<accession>A0AAX4JJY6</accession>
<dbReference type="GeneID" id="91090845"/>
<dbReference type="RefSeq" id="XP_066072074.1">
    <property type="nucleotide sequence ID" value="XM_066215977.1"/>
</dbReference>
<dbReference type="EMBL" id="CP144098">
    <property type="protein sequence ID" value="WWC85311.1"/>
    <property type="molecule type" value="Genomic_DNA"/>
</dbReference>